<evidence type="ECO:0008006" key="3">
    <source>
        <dbReference type="Google" id="ProtNLM"/>
    </source>
</evidence>
<organism evidence="1 2">
    <name type="scientific">Ekhidna lutea</name>
    <dbReference type="NCBI Taxonomy" id="447679"/>
    <lineage>
        <taxon>Bacteria</taxon>
        <taxon>Pseudomonadati</taxon>
        <taxon>Bacteroidota</taxon>
        <taxon>Cytophagia</taxon>
        <taxon>Cytophagales</taxon>
        <taxon>Reichenbachiellaceae</taxon>
        <taxon>Ekhidna</taxon>
    </lineage>
</organism>
<dbReference type="InterPro" id="IPR011473">
    <property type="entry name" value="DUF1579"/>
</dbReference>
<gene>
    <name evidence="1" type="ORF">SAMN05421640_3761</name>
</gene>
<keyword evidence="2" id="KW-1185">Reference proteome</keyword>
<reference evidence="1 2" key="1">
    <citation type="submission" date="2017-06" db="EMBL/GenBank/DDBJ databases">
        <authorList>
            <person name="Kim H.J."/>
            <person name="Triplett B.A."/>
        </authorList>
    </citation>
    <scope>NUCLEOTIDE SEQUENCE [LARGE SCALE GENOMIC DNA]</scope>
    <source>
        <strain evidence="1 2">DSM 19307</strain>
    </source>
</reference>
<dbReference type="EMBL" id="FZPD01000008">
    <property type="protein sequence ID" value="SNT39686.1"/>
    <property type="molecule type" value="Genomic_DNA"/>
</dbReference>
<name>A0A239MAB2_EKHLU</name>
<evidence type="ECO:0000313" key="2">
    <source>
        <dbReference type="Proteomes" id="UP000198393"/>
    </source>
</evidence>
<dbReference type="RefSeq" id="WP_089358423.1">
    <property type="nucleotide sequence ID" value="NZ_FZPD01000008.1"/>
</dbReference>
<evidence type="ECO:0000313" key="1">
    <source>
        <dbReference type="EMBL" id="SNT39686.1"/>
    </source>
</evidence>
<dbReference type="OrthoDB" id="1121396at2"/>
<protein>
    <recommendedName>
        <fullName evidence="3">DUF1579 domain-containing protein</fullName>
    </recommendedName>
</protein>
<dbReference type="Pfam" id="PF07617">
    <property type="entry name" value="DUF1579"/>
    <property type="match status" value="1"/>
</dbReference>
<dbReference type="Proteomes" id="UP000198393">
    <property type="component" value="Unassembled WGS sequence"/>
</dbReference>
<sequence length="180" mass="21290">MRATISVLSFFIATHLCIAQENFTPPCLQPEHDNIKYLSGQWKVTSRKLKDVKNDEWEESSAIAIWERQLKGCLWTEHWEGIIDECPLKWVQHLTFDNRNKQWQQAMIDSAHGNIITTNGFYQNNELVFSLAQHRKGNLLIDKTIFQFISENLFEWEVQSSFDGGQSWTTFWTMKYERIK</sequence>
<dbReference type="AlphaFoldDB" id="A0A239MAB2"/>
<accession>A0A239MAB2</accession>
<proteinExistence type="predicted"/>